<sequence>MQANKLRRLAASVLKCGKSKIWISPDALDRLKEAMTKEDVRLLIKDGVIRWKKESGHSRGRARVLQAKKRKGRKSGEGKRSGTKKARVKQRLRWIANVRAQRAVLRKLRAEDQLKGEFTYAKLYNMVKGGYFKGKKQLEQLATGGGK</sequence>
<dbReference type="NCBIfam" id="NF006343">
    <property type="entry name" value="PRK08570.1"/>
    <property type="match status" value="1"/>
</dbReference>
<dbReference type="GO" id="GO:0070180">
    <property type="term" value="F:large ribosomal subunit rRNA binding"/>
    <property type="evidence" value="ECO:0007669"/>
    <property type="project" value="UniProtKB-UniRule"/>
</dbReference>
<comment type="function">
    <text evidence="4">Binds to the 23S rRNA.</text>
</comment>
<organism evidence="7 8">
    <name type="scientific">Candidatus Iainarchaeum sp</name>
    <dbReference type="NCBI Taxonomy" id="3101447"/>
    <lineage>
        <taxon>Archaea</taxon>
        <taxon>Candidatus Iainarchaeota</taxon>
        <taxon>Candidatus Iainarchaeia</taxon>
        <taxon>Candidatus Iainarchaeales</taxon>
        <taxon>Candidatus Iainarchaeaceae</taxon>
        <taxon>Candidatus Iainarchaeum</taxon>
    </lineage>
</organism>
<feature type="compositionally biased region" description="Basic residues" evidence="5">
    <location>
        <begin position="58"/>
        <end position="73"/>
    </location>
</feature>
<comment type="subunit">
    <text evidence="4">Part of the 50S ribosomal subunit.</text>
</comment>
<gene>
    <name evidence="4" type="primary">rpl19e</name>
    <name evidence="7" type="ORF">J4203_04605</name>
</gene>
<keyword evidence="3 4" id="KW-0687">Ribonucleoprotein</keyword>
<evidence type="ECO:0000256" key="1">
    <source>
        <dbReference type="ARBA" id="ARBA00011082"/>
    </source>
</evidence>
<reference evidence="7" key="1">
    <citation type="submission" date="2021-03" db="EMBL/GenBank/DDBJ databases">
        <authorList>
            <person name="Jaffe A."/>
        </authorList>
    </citation>
    <scope>NUCLEOTIDE SEQUENCE</scope>
    <source>
        <strain evidence="7">RIFCSPLOWO2_01_FULL_58_19</strain>
    </source>
</reference>
<dbReference type="Gene3D" id="1.10.1200.240">
    <property type="match status" value="1"/>
</dbReference>
<dbReference type="FunFam" id="1.10.1650.10:FF:000001">
    <property type="entry name" value="Ribosomal protein L19"/>
    <property type="match status" value="1"/>
</dbReference>
<dbReference type="InterPro" id="IPR035970">
    <property type="entry name" value="60S_ribosomal_eL19_sf"/>
</dbReference>
<evidence type="ECO:0000256" key="3">
    <source>
        <dbReference type="ARBA" id="ARBA00023274"/>
    </source>
</evidence>
<comment type="similarity">
    <text evidence="1 4">Belongs to the eukaryotic ribosomal protein eL19 family.</text>
</comment>
<feature type="region of interest" description="Disordered" evidence="5">
    <location>
        <begin position="54"/>
        <end position="87"/>
    </location>
</feature>
<comment type="caution">
    <text evidence="7">The sequence shown here is derived from an EMBL/GenBank/DDBJ whole genome shotgun (WGS) entry which is preliminary data.</text>
</comment>
<keyword evidence="4" id="KW-0694">RNA-binding</keyword>
<dbReference type="HAMAP" id="MF_01475">
    <property type="entry name" value="Ribosomal_eL19"/>
    <property type="match status" value="1"/>
</dbReference>
<evidence type="ECO:0000256" key="2">
    <source>
        <dbReference type="ARBA" id="ARBA00022980"/>
    </source>
</evidence>
<dbReference type="GO" id="GO:0003735">
    <property type="term" value="F:structural constituent of ribosome"/>
    <property type="evidence" value="ECO:0007669"/>
    <property type="project" value="InterPro"/>
</dbReference>
<dbReference type="Proteomes" id="UP000678237">
    <property type="component" value="Unassembled WGS sequence"/>
</dbReference>
<evidence type="ECO:0000256" key="5">
    <source>
        <dbReference type="SAM" id="MobiDB-lite"/>
    </source>
</evidence>
<protein>
    <recommendedName>
        <fullName evidence="4">Large ribosomal subunit protein eL19</fullName>
    </recommendedName>
</protein>
<dbReference type="Pfam" id="PF01280">
    <property type="entry name" value="Ribosomal_L19e"/>
    <property type="match status" value="1"/>
</dbReference>
<dbReference type="EMBL" id="JAGVWE010000004">
    <property type="protein sequence ID" value="MBS3063129.1"/>
    <property type="molecule type" value="Genomic_DNA"/>
</dbReference>
<dbReference type="AlphaFoldDB" id="A0A8T4LBX0"/>
<feature type="domain" description="Large ribosomal subunit protein eL19" evidence="6">
    <location>
        <begin position="5"/>
        <end position="146"/>
    </location>
</feature>
<dbReference type="InterPro" id="IPR057259">
    <property type="entry name" value="Ribosomal_L19e"/>
</dbReference>
<dbReference type="GO" id="GO:0006412">
    <property type="term" value="P:translation"/>
    <property type="evidence" value="ECO:0007669"/>
    <property type="project" value="UniProtKB-UniRule"/>
</dbReference>
<evidence type="ECO:0000313" key="8">
    <source>
        <dbReference type="Proteomes" id="UP000678237"/>
    </source>
</evidence>
<dbReference type="InterPro" id="IPR057260">
    <property type="entry name" value="Ribosomal_L19e_C"/>
</dbReference>
<name>A0A8T4LBX0_9ARCH</name>
<dbReference type="Gene3D" id="1.10.1650.10">
    <property type="match status" value="1"/>
</dbReference>
<keyword evidence="2 4" id="KW-0689">Ribosomal protein</keyword>
<evidence type="ECO:0000313" key="7">
    <source>
        <dbReference type="EMBL" id="MBS3063129.1"/>
    </source>
</evidence>
<dbReference type="InterPro" id="IPR039547">
    <property type="entry name" value="Ribosomal_eL19"/>
</dbReference>
<proteinExistence type="inferred from homology"/>
<dbReference type="PANTHER" id="PTHR10722">
    <property type="entry name" value="60S RIBOSOMAL PROTEIN L19"/>
    <property type="match status" value="1"/>
</dbReference>
<dbReference type="Pfam" id="PF25476">
    <property type="entry name" value="Ribosomal_L19e_C"/>
    <property type="match status" value="1"/>
</dbReference>
<keyword evidence="4" id="KW-0699">rRNA-binding</keyword>
<evidence type="ECO:0000256" key="4">
    <source>
        <dbReference type="HAMAP-Rule" id="MF_01475"/>
    </source>
</evidence>
<reference evidence="7" key="2">
    <citation type="submission" date="2021-05" db="EMBL/GenBank/DDBJ databases">
        <title>Protein family content uncovers lineage relationships and bacterial pathway maintenance mechanisms in DPANN archaea.</title>
        <authorList>
            <person name="Castelle C.J."/>
            <person name="Meheust R."/>
            <person name="Jaffe A.L."/>
            <person name="Seitz K."/>
            <person name="Gong X."/>
            <person name="Baker B.J."/>
            <person name="Banfield J.F."/>
        </authorList>
    </citation>
    <scope>NUCLEOTIDE SEQUENCE</scope>
    <source>
        <strain evidence="7">RIFCSPLOWO2_01_FULL_58_19</strain>
    </source>
</reference>
<dbReference type="GO" id="GO:0022625">
    <property type="term" value="C:cytosolic large ribosomal subunit"/>
    <property type="evidence" value="ECO:0007669"/>
    <property type="project" value="InterPro"/>
</dbReference>
<dbReference type="InterPro" id="IPR015972">
    <property type="entry name" value="Ribosomal_eL19_dom1"/>
</dbReference>
<dbReference type="SMART" id="SM01416">
    <property type="entry name" value="Ribosomal_L19e"/>
    <property type="match status" value="1"/>
</dbReference>
<dbReference type="InterPro" id="IPR000196">
    <property type="entry name" value="Ribosomal_eL19_dom"/>
</dbReference>
<dbReference type="SUPFAM" id="SSF48140">
    <property type="entry name" value="Ribosomal protein L19 (L19e)"/>
    <property type="match status" value="1"/>
</dbReference>
<evidence type="ECO:0000259" key="6">
    <source>
        <dbReference type="SMART" id="SM01416"/>
    </source>
</evidence>
<accession>A0A8T4LBX0</accession>